<dbReference type="EMBL" id="ACIJ02000013">
    <property type="protein sequence ID" value="EEX72559.1"/>
    <property type="molecule type" value="Genomic_DNA"/>
</dbReference>
<comment type="caution">
    <text evidence="1">The sequence shown here is derived from an EMBL/GenBank/DDBJ whole genome shotgun (WGS) entry which is preliminary data.</text>
</comment>
<dbReference type="Proteomes" id="UP000003460">
    <property type="component" value="Unassembled WGS sequence"/>
</dbReference>
<sequence length="68" mass="7559">MMLLIVGYKCSRPALPTAFAQSCTFFITIKKVCAHDNKGFTSRQKRFVLTMKQLAIGLCGLAIKTFSL</sequence>
<protein>
    <submittedName>
        <fullName evidence="1">Uncharacterized protein</fullName>
    </submittedName>
</protein>
<dbReference type="HOGENOM" id="CLU_2790538_0_0_10"/>
<dbReference type="STRING" id="626522.GCWU000325_00500"/>
<dbReference type="AlphaFoldDB" id="C9LE76"/>
<accession>C9LE76</accession>
<evidence type="ECO:0000313" key="1">
    <source>
        <dbReference type="EMBL" id="EEX72559.1"/>
    </source>
</evidence>
<name>C9LE76_9BACT</name>
<gene>
    <name evidence="1" type="ORF">GCWU000325_00500</name>
</gene>
<reference evidence="1" key="1">
    <citation type="submission" date="2009-09" db="EMBL/GenBank/DDBJ databases">
        <authorList>
            <person name="Weinstock G."/>
            <person name="Sodergren E."/>
            <person name="Clifton S."/>
            <person name="Fulton L."/>
            <person name="Fulton B."/>
            <person name="Courtney L."/>
            <person name="Fronick C."/>
            <person name="Harrison M."/>
            <person name="Strong C."/>
            <person name="Farmer C."/>
            <person name="Delahaunty K."/>
            <person name="Markovic C."/>
            <person name="Hall O."/>
            <person name="Minx P."/>
            <person name="Tomlinson C."/>
            <person name="Mitreva M."/>
            <person name="Nelson J."/>
            <person name="Hou S."/>
            <person name="Wollam A."/>
            <person name="Pepin K.H."/>
            <person name="Johnson M."/>
            <person name="Bhonagiri V."/>
            <person name="Nash W.E."/>
            <person name="Warren W."/>
            <person name="Chinwalla A."/>
            <person name="Mardis E.R."/>
            <person name="Wilson R.K."/>
        </authorList>
    </citation>
    <scope>NUCLEOTIDE SEQUENCE [LARGE SCALE GENOMIC DNA]</scope>
    <source>
        <strain evidence="1">ATCC 51259</strain>
    </source>
</reference>
<organism evidence="1 2">
    <name type="scientific">Alloprevotella tannerae ATCC 51259</name>
    <dbReference type="NCBI Taxonomy" id="626522"/>
    <lineage>
        <taxon>Bacteria</taxon>
        <taxon>Pseudomonadati</taxon>
        <taxon>Bacteroidota</taxon>
        <taxon>Bacteroidia</taxon>
        <taxon>Bacteroidales</taxon>
        <taxon>Prevotellaceae</taxon>
        <taxon>Alloprevotella</taxon>
    </lineage>
</organism>
<proteinExistence type="predicted"/>
<evidence type="ECO:0000313" key="2">
    <source>
        <dbReference type="Proteomes" id="UP000003460"/>
    </source>
</evidence>
<keyword evidence="2" id="KW-1185">Reference proteome</keyword>